<dbReference type="SMART" id="SM00271">
    <property type="entry name" value="DnaJ"/>
    <property type="match status" value="1"/>
</dbReference>
<keyword evidence="5 9" id="KW-0863">Zinc-finger</keyword>
<dbReference type="PRINTS" id="PR00625">
    <property type="entry name" value="JDOMAIN"/>
</dbReference>
<feature type="region of interest" description="Disordered" evidence="10">
    <location>
        <begin position="576"/>
        <end position="644"/>
    </location>
</feature>
<dbReference type="Pfam" id="PF07690">
    <property type="entry name" value="MFS_1"/>
    <property type="match status" value="1"/>
</dbReference>
<feature type="transmembrane region" description="Helical" evidence="11">
    <location>
        <begin position="1128"/>
        <end position="1154"/>
    </location>
</feature>
<keyword evidence="3 9" id="KW-0479">Metal-binding</keyword>
<evidence type="ECO:0000256" key="9">
    <source>
        <dbReference type="PROSITE-ProRule" id="PRU00546"/>
    </source>
</evidence>
<dbReference type="PROSITE" id="PS50076">
    <property type="entry name" value="DNAJ_2"/>
    <property type="match status" value="1"/>
</dbReference>
<evidence type="ECO:0000259" key="13">
    <source>
        <dbReference type="PROSITE" id="PS50280"/>
    </source>
</evidence>
<name>A0ABQ0LF39_MYCCL</name>
<dbReference type="InterPro" id="IPR011701">
    <property type="entry name" value="MFS"/>
</dbReference>
<dbReference type="InterPro" id="IPR036410">
    <property type="entry name" value="HSP_DnaJ_Cys-rich_dom_sf"/>
</dbReference>
<dbReference type="Gene3D" id="2.60.260.20">
    <property type="entry name" value="Urease metallochaperone UreE, N-terminal domain"/>
    <property type="match status" value="2"/>
</dbReference>
<dbReference type="Pfam" id="PF01556">
    <property type="entry name" value="DnaJ_C"/>
    <property type="match status" value="1"/>
</dbReference>
<dbReference type="CDD" id="cd06257">
    <property type="entry name" value="DnaJ"/>
    <property type="match status" value="1"/>
</dbReference>
<evidence type="ECO:0000313" key="17">
    <source>
        <dbReference type="Proteomes" id="UP000815677"/>
    </source>
</evidence>
<feature type="region of interest" description="Disordered" evidence="10">
    <location>
        <begin position="683"/>
        <end position="702"/>
    </location>
</feature>
<dbReference type="PANTHER" id="PTHR23501">
    <property type="entry name" value="MAJOR FACILITATOR SUPERFAMILY"/>
    <property type="match status" value="1"/>
</dbReference>
<feature type="region of interest" description="Disordered" evidence="10">
    <location>
        <begin position="177"/>
        <end position="217"/>
    </location>
</feature>
<sequence length="1241" mass="133514">MPPPNWPSTLHYLSQYRFDKSVDTSTRNFIINGTPDPNYARSKQVKVLIQKITQDNHPAKGQFGLFASRKIPPRQRILDYIGEVHCDERPHSDYDLNLHRWPDKAVGVDACKAGNEARFINDYRGIADRPNATFEDVRTTTGELRVAIFSGKVAIRAGEELLVSYGKQWWAARFTGEAEQDAEGEQDGAGEDSSFPGPQLAPRRAFHASPRPRAQKNPYDVLGVAQDASAAQIKKAYFALARKHHPDTSTDKGAQEKFVEIQAAYDILKDEEKRKAYDQFGPTSQEPGFDPNAFSGFAGGNFSGFQNFGGSFGRGDAADLFSQLFQGLGGNTRSGFQTSRGSDLEASVRISFLEACKGTSRKINITPVVDCAPCSGNGLKPGAKRSTCTTCKGSGTRTFVIDSGFQMASTCNTCGGSGSTVPPSSECSHCGGVGKVRSKSTVQVEIMPGVEDGVTLRIPRRGDAPISGKGKPGDLLVRIHVTASKDFTRQGTNLYHKTRIPMHTALLGGKVRVPTLDGDVDVRLPGGTQQDEEMVLKGRGVPSPHGGGVGDLFVSFSVQLPRSLTARQRELIQQYADDVEGRQSGDTAKNTDASTNDNAGAAIRPRSHWDLIDSPAAEIPYERRPEDETSNDTKSTERRRAAATVNTSLERVALSFRPLFMPAPQATQSSRASIRTLGDDVEHDKAAESMRPQRDSASPQPSIISVETSSSATLDDVVPGVPPLSTARRFAAHVGAALALFLATTDATIVSTSLPTIAVDLEMSQADYTWVGIIYMLTQTSFQPLYGRISDLVGRKVVLFASMFTFALGSFLCGAAQNISMLLAGRAISGVGAGGIVGSVWVLTAEIVEERNRAKWSQALSVTWSCSAVAGPLLGGGFSGSHTGPSWRYGFYLNLPVCGVAFVVVLVALRGVPLQRATTASWRSLMRRFDFGGLALFMVGSSFIVVGFSLASNNGWSSPATLILICLGFLSFVAGGIHEKRTQRDALFPPTTFSNPKTVAVLAITFFHNVAFTAGTFFLGLYYQAANGSTPLQAGLKLLPYSLGSSLASIPVAWFINYQQRRAQVNAVNWVVSVGLVIATVGFGLLVLLDERSTITAEVFPLVSGIGLGMLFHAPYQVFTKLLKREEIATATGAFFLVRFTGATIGLAIAGAIFDARALNRLPASLLTHGGTSIDFSQLASLTPPALREQALHTISTSIQTVWTFCAPCLGAALLLSFPALFWRRHDTVPVPAEEEKRADC</sequence>
<dbReference type="Gene3D" id="1.20.1250.20">
    <property type="entry name" value="MFS general substrate transporter like domains"/>
    <property type="match status" value="2"/>
</dbReference>
<dbReference type="PROSITE" id="PS51188">
    <property type="entry name" value="ZF_CR"/>
    <property type="match status" value="1"/>
</dbReference>
<dbReference type="Gene3D" id="2.170.270.10">
    <property type="entry name" value="SET domain"/>
    <property type="match status" value="1"/>
</dbReference>
<evidence type="ECO:0000313" key="16">
    <source>
        <dbReference type="EMBL" id="GAT49713.1"/>
    </source>
</evidence>
<evidence type="ECO:0000256" key="10">
    <source>
        <dbReference type="SAM" id="MobiDB-lite"/>
    </source>
</evidence>
<dbReference type="InterPro" id="IPR020846">
    <property type="entry name" value="MFS_dom"/>
</dbReference>
<keyword evidence="7 11" id="KW-1133">Transmembrane helix</keyword>
<protein>
    <recommendedName>
        <fullName evidence="18">DnaJ-domain-containing protein</fullName>
    </recommendedName>
</protein>
<dbReference type="Pfam" id="PF00856">
    <property type="entry name" value="SET"/>
    <property type="match status" value="1"/>
</dbReference>
<feature type="transmembrane region" description="Helical" evidence="11">
    <location>
        <begin position="889"/>
        <end position="909"/>
    </location>
</feature>
<keyword evidence="8 11" id="KW-0472">Membrane</keyword>
<dbReference type="InterPro" id="IPR001305">
    <property type="entry name" value="HSP_DnaJ_Cys-rich_dom"/>
</dbReference>
<keyword evidence="6 9" id="KW-0862">Zinc</keyword>
<evidence type="ECO:0000256" key="6">
    <source>
        <dbReference type="ARBA" id="ARBA00022833"/>
    </source>
</evidence>
<dbReference type="InterPro" id="IPR002939">
    <property type="entry name" value="DnaJ_C"/>
</dbReference>
<feature type="zinc finger region" description="CR-type" evidence="9">
    <location>
        <begin position="358"/>
        <end position="439"/>
    </location>
</feature>
<keyword evidence="4" id="KW-0677">Repeat</keyword>
<dbReference type="PROSITE" id="PS50280">
    <property type="entry name" value="SET"/>
    <property type="match status" value="1"/>
</dbReference>
<evidence type="ECO:0000259" key="12">
    <source>
        <dbReference type="PROSITE" id="PS50076"/>
    </source>
</evidence>
<feature type="transmembrane region" description="Helical" evidence="11">
    <location>
        <begin position="1202"/>
        <end position="1223"/>
    </location>
</feature>
<feature type="domain" description="SET" evidence="13">
    <location>
        <begin position="50"/>
        <end position="166"/>
    </location>
</feature>
<dbReference type="HAMAP" id="MF_01152">
    <property type="entry name" value="DnaJ"/>
    <property type="match status" value="1"/>
</dbReference>
<feature type="compositionally biased region" description="Polar residues" evidence="10">
    <location>
        <begin position="584"/>
        <end position="598"/>
    </location>
</feature>
<dbReference type="Pfam" id="PF00226">
    <property type="entry name" value="DnaJ"/>
    <property type="match status" value="1"/>
</dbReference>
<dbReference type="SMART" id="SM00317">
    <property type="entry name" value="SET"/>
    <property type="match status" value="1"/>
</dbReference>
<dbReference type="SUPFAM" id="SSF82199">
    <property type="entry name" value="SET domain"/>
    <property type="match status" value="1"/>
</dbReference>
<feature type="transmembrane region" description="Helical" evidence="11">
    <location>
        <begin position="998"/>
        <end position="1023"/>
    </location>
</feature>
<evidence type="ECO:0000256" key="1">
    <source>
        <dbReference type="ARBA" id="ARBA00004141"/>
    </source>
</evidence>
<dbReference type="SUPFAM" id="SSF46565">
    <property type="entry name" value="Chaperone J-domain"/>
    <property type="match status" value="1"/>
</dbReference>
<feature type="transmembrane region" description="Helical" evidence="11">
    <location>
        <begin position="823"/>
        <end position="844"/>
    </location>
</feature>
<feature type="transmembrane region" description="Helical" evidence="11">
    <location>
        <begin position="798"/>
        <end position="817"/>
    </location>
</feature>
<gene>
    <name evidence="16" type="ORF">MCHLO_07007</name>
</gene>
<dbReference type="PROSITE" id="PS00636">
    <property type="entry name" value="DNAJ_1"/>
    <property type="match status" value="1"/>
</dbReference>
<dbReference type="InterPro" id="IPR005829">
    <property type="entry name" value="Sugar_transporter_CS"/>
</dbReference>
<dbReference type="PANTHER" id="PTHR23501:SF102">
    <property type="entry name" value="DRUG TRANSPORTER, PUTATIVE (AFU_ORTHOLOGUE AFUA_3G08530)-RELATED"/>
    <property type="match status" value="1"/>
</dbReference>
<dbReference type="PROSITE" id="PS50850">
    <property type="entry name" value="MFS"/>
    <property type="match status" value="1"/>
</dbReference>
<reference evidence="16" key="1">
    <citation type="submission" date="2014-09" db="EMBL/GenBank/DDBJ databases">
        <title>Genome sequence of the luminous mushroom Mycena chlorophos for searching fungal bioluminescence genes.</title>
        <authorList>
            <person name="Tanaka Y."/>
            <person name="Kasuga D."/>
            <person name="Oba Y."/>
            <person name="Hase S."/>
            <person name="Sato K."/>
            <person name="Oba Y."/>
            <person name="Sakakibara Y."/>
        </authorList>
    </citation>
    <scope>NUCLEOTIDE SEQUENCE</scope>
</reference>
<feature type="transmembrane region" description="Helical" evidence="11">
    <location>
        <begin position="929"/>
        <end position="950"/>
    </location>
</feature>
<feature type="transmembrane region" description="Helical" evidence="11">
    <location>
        <begin position="1038"/>
        <end position="1056"/>
    </location>
</feature>
<evidence type="ECO:0008006" key="18">
    <source>
        <dbReference type="Google" id="ProtNLM"/>
    </source>
</evidence>
<feature type="transmembrane region" description="Helical" evidence="11">
    <location>
        <begin position="1068"/>
        <end position="1089"/>
    </location>
</feature>
<keyword evidence="2 11" id="KW-0812">Transmembrane</keyword>
<feature type="domain" description="J" evidence="12">
    <location>
        <begin position="217"/>
        <end position="281"/>
    </location>
</feature>
<dbReference type="EMBL" id="DF845807">
    <property type="protein sequence ID" value="GAT49713.1"/>
    <property type="molecule type" value="Genomic_DNA"/>
</dbReference>
<dbReference type="CDD" id="cd17502">
    <property type="entry name" value="MFS_Azr1_MDR_like"/>
    <property type="match status" value="1"/>
</dbReference>
<dbReference type="SUPFAM" id="SSF103473">
    <property type="entry name" value="MFS general substrate transporter"/>
    <property type="match status" value="1"/>
</dbReference>
<feature type="domain" description="Major facilitator superfamily (MFS) profile" evidence="14">
    <location>
        <begin position="732"/>
        <end position="1188"/>
    </location>
</feature>
<dbReference type="Gene3D" id="1.10.287.110">
    <property type="entry name" value="DnaJ domain"/>
    <property type="match status" value="1"/>
</dbReference>
<evidence type="ECO:0000256" key="11">
    <source>
        <dbReference type="SAM" id="Phobius"/>
    </source>
</evidence>
<feature type="transmembrane region" description="Helical" evidence="11">
    <location>
        <begin position="956"/>
        <end position="977"/>
    </location>
</feature>
<dbReference type="InterPro" id="IPR046341">
    <property type="entry name" value="SET_dom_sf"/>
</dbReference>
<evidence type="ECO:0000259" key="15">
    <source>
        <dbReference type="PROSITE" id="PS51188"/>
    </source>
</evidence>
<dbReference type="InterPro" id="IPR036259">
    <property type="entry name" value="MFS_trans_sf"/>
</dbReference>
<keyword evidence="17" id="KW-1185">Reference proteome</keyword>
<dbReference type="InterPro" id="IPR001214">
    <property type="entry name" value="SET_dom"/>
</dbReference>
<feature type="compositionally biased region" description="Acidic residues" evidence="10">
    <location>
        <begin position="178"/>
        <end position="190"/>
    </location>
</feature>
<evidence type="ECO:0000256" key="7">
    <source>
        <dbReference type="ARBA" id="ARBA00022989"/>
    </source>
</evidence>
<evidence type="ECO:0000256" key="5">
    <source>
        <dbReference type="ARBA" id="ARBA00022771"/>
    </source>
</evidence>
<accession>A0ABQ0LF39</accession>
<dbReference type="Proteomes" id="UP000815677">
    <property type="component" value="Unassembled WGS sequence"/>
</dbReference>
<evidence type="ECO:0000256" key="8">
    <source>
        <dbReference type="ARBA" id="ARBA00023136"/>
    </source>
</evidence>
<dbReference type="CDD" id="cd10719">
    <property type="entry name" value="DnaJ_zf"/>
    <property type="match status" value="1"/>
</dbReference>
<dbReference type="InterPro" id="IPR008971">
    <property type="entry name" value="HSP40/DnaJ_pept-bd"/>
</dbReference>
<dbReference type="PROSITE" id="PS00217">
    <property type="entry name" value="SUGAR_TRANSPORT_2"/>
    <property type="match status" value="1"/>
</dbReference>
<proteinExistence type="inferred from homology"/>
<feature type="transmembrane region" description="Helical" evidence="11">
    <location>
        <begin position="1095"/>
        <end position="1116"/>
    </location>
</feature>
<feature type="domain" description="CR-type" evidence="15">
    <location>
        <begin position="358"/>
        <end position="439"/>
    </location>
</feature>
<organism evidence="16 17">
    <name type="scientific">Mycena chlorophos</name>
    <name type="common">Agaric fungus</name>
    <name type="synonym">Agaricus chlorophos</name>
    <dbReference type="NCBI Taxonomy" id="658473"/>
    <lineage>
        <taxon>Eukaryota</taxon>
        <taxon>Fungi</taxon>
        <taxon>Dikarya</taxon>
        <taxon>Basidiomycota</taxon>
        <taxon>Agaricomycotina</taxon>
        <taxon>Agaricomycetes</taxon>
        <taxon>Agaricomycetidae</taxon>
        <taxon>Agaricales</taxon>
        <taxon>Marasmiineae</taxon>
        <taxon>Mycenaceae</taxon>
        <taxon>Mycena</taxon>
    </lineage>
</organism>
<feature type="compositionally biased region" description="Basic and acidic residues" evidence="10">
    <location>
        <begin position="683"/>
        <end position="694"/>
    </location>
</feature>
<dbReference type="SUPFAM" id="SSF49493">
    <property type="entry name" value="HSP40/DnaJ peptide-binding domain"/>
    <property type="match status" value="2"/>
</dbReference>
<dbReference type="InterPro" id="IPR001623">
    <property type="entry name" value="DnaJ_domain"/>
</dbReference>
<dbReference type="Gene3D" id="2.10.230.10">
    <property type="entry name" value="Heat shock protein DnaJ, cysteine-rich domain"/>
    <property type="match status" value="1"/>
</dbReference>
<dbReference type="InterPro" id="IPR012724">
    <property type="entry name" value="DnaJ"/>
</dbReference>
<evidence type="ECO:0000259" key="14">
    <source>
        <dbReference type="PROSITE" id="PS50850"/>
    </source>
</evidence>
<comment type="subcellular location">
    <subcellularLocation>
        <location evidence="1">Membrane</location>
        <topology evidence="1">Multi-pass membrane protein</topology>
    </subcellularLocation>
</comment>
<dbReference type="SUPFAM" id="SSF57938">
    <property type="entry name" value="DnaJ/Hsp40 cysteine-rich domain"/>
    <property type="match status" value="1"/>
</dbReference>
<evidence type="ECO:0000256" key="4">
    <source>
        <dbReference type="ARBA" id="ARBA00022737"/>
    </source>
</evidence>
<dbReference type="InterPro" id="IPR018253">
    <property type="entry name" value="DnaJ_domain_CS"/>
</dbReference>
<dbReference type="Pfam" id="PF00684">
    <property type="entry name" value="DnaJ_CXXCXGXG"/>
    <property type="match status" value="1"/>
</dbReference>
<evidence type="ECO:0000256" key="2">
    <source>
        <dbReference type="ARBA" id="ARBA00022692"/>
    </source>
</evidence>
<dbReference type="CDD" id="cd10747">
    <property type="entry name" value="DnaJ_C"/>
    <property type="match status" value="1"/>
</dbReference>
<evidence type="ECO:0000256" key="3">
    <source>
        <dbReference type="ARBA" id="ARBA00022723"/>
    </source>
</evidence>
<dbReference type="InterPro" id="IPR036869">
    <property type="entry name" value="J_dom_sf"/>
</dbReference>